<feature type="signal peptide" evidence="5">
    <location>
        <begin position="1"/>
        <end position="24"/>
    </location>
</feature>
<feature type="compositionally biased region" description="Polar residues" evidence="4">
    <location>
        <begin position="41"/>
        <end position="51"/>
    </location>
</feature>
<dbReference type="InterPro" id="IPR056861">
    <property type="entry name" value="HMCN1-like_VWA"/>
</dbReference>
<accession>A0ABW3B3G8</accession>
<evidence type="ECO:0000256" key="2">
    <source>
        <dbReference type="ARBA" id="ARBA00022525"/>
    </source>
</evidence>
<dbReference type="PANTHER" id="PTHR47763">
    <property type="entry name" value="ALPHA-PROTEIN KINASE VWKA"/>
    <property type="match status" value="1"/>
</dbReference>
<dbReference type="SMART" id="SM00327">
    <property type="entry name" value="VWA"/>
    <property type="match status" value="1"/>
</dbReference>
<keyword evidence="3 5" id="KW-0732">Signal</keyword>
<comment type="subcellular location">
    <subcellularLocation>
        <location evidence="1">Secreted</location>
    </subcellularLocation>
</comment>
<keyword evidence="8" id="KW-1185">Reference proteome</keyword>
<feature type="compositionally biased region" description="Gly residues" evidence="4">
    <location>
        <begin position="57"/>
        <end position="67"/>
    </location>
</feature>
<comment type="caution">
    <text evidence="7">The sequence shown here is derived from an EMBL/GenBank/DDBJ whole genome shotgun (WGS) entry which is preliminary data.</text>
</comment>
<dbReference type="InterPro" id="IPR002035">
    <property type="entry name" value="VWF_A"/>
</dbReference>
<reference evidence="8" key="1">
    <citation type="journal article" date="2019" name="Int. J. Syst. Evol. Microbiol.">
        <title>The Global Catalogue of Microorganisms (GCM) 10K type strain sequencing project: providing services to taxonomists for standard genome sequencing and annotation.</title>
        <authorList>
            <consortium name="The Broad Institute Genomics Platform"/>
            <consortium name="The Broad Institute Genome Sequencing Center for Infectious Disease"/>
            <person name="Wu L."/>
            <person name="Ma J."/>
        </authorList>
    </citation>
    <scope>NUCLEOTIDE SEQUENCE [LARGE SCALE GENOMIC DNA]</scope>
    <source>
        <strain evidence="8">CCUG 61948</strain>
    </source>
</reference>
<organism evidence="7 8">
    <name type="scientific">Maribacter chungangensis</name>
    <dbReference type="NCBI Taxonomy" id="1069117"/>
    <lineage>
        <taxon>Bacteria</taxon>
        <taxon>Pseudomonadati</taxon>
        <taxon>Bacteroidota</taxon>
        <taxon>Flavobacteriia</taxon>
        <taxon>Flavobacteriales</taxon>
        <taxon>Flavobacteriaceae</taxon>
        <taxon>Maribacter</taxon>
    </lineage>
</organism>
<dbReference type="PROSITE" id="PS50234">
    <property type="entry name" value="VWFA"/>
    <property type="match status" value="1"/>
</dbReference>
<dbReference type="EMBL" id="JBHTHY010000005">
    <property type="protein sequence ID" value="MFD0797421.1"/>
    <property type="molecule type" value="Genomic_DNA"/>
</dbReference>
<dbReference type="Proteomes" id="UP001597012">
    <property type="component" value="Unassembled WGS sequence"/>
</dbReference>
<feature type="region of interest" description="Disordered" evidence="4">
    <location>
        <begin position="31"/>
        <end position="67"/>
    </location>
</feature>
<evidence type="ECO:0000256" key="3">
    <source>
        <dbReference type="ARBA" id="ARBA00022729"/>
    </source>
</evidence>
<gene>
    <name evidence="7" type="ORF">ACFQZJ_08110</name>
</gene>
<feature type="domain" description="VWFA" evidence="6">
    <location>
        <begin position="199"/>
        <end position="391"/>
    </location>
</feature>
<dbReference type="CDD" id="cd00198">
    <property type="entry name" value="vWFA"/>
    <property type="match status" value="1"/>
</dbReference>
<dbReference type="InterPro" id="IPR036465">
    <property type="entry name" value="vWFA_dom_sf"/>
</dbReference>
<sequence length="404" mass="43906">MKHTHLFLAFLIIGLLLVSCDNDAAGDESVLSATEERSDGSESFASDSGSATTPTGNGNGNGTGGEAGLVTAAEWNDLDNWSFWKELLQTEDFANKADLWNFHNLNRISVLVKNETGAPVNDTPVSLQKDGTIIWEAKTDNFGTAELLIGSRQSISEIAMEDYTLFIDNKTMPTPVKLFDEGINEFVLANTDAAGTKVELAFIVDATGSMSDELEFLKKDLLSVIEKVEQESPSLDIMTASVFYRDEGDDYVVKHSGFASSTKTTLDFIRAQSADGGGDFPEAVHTALNTALSELQWSGRARTRIAFLLLDAPPHNNTSVIGQLQNAIMEAAKKGIKIIPITASGIDKETEYLMRSFSIATNGTYVFITNDSGIGNDHLEASVGEYQVEKLNDLMVRLITKYSE</sequence>
<evidence type="ECO:0000259" key="6">
    <source>
        <dbReference type="PROSITE" id="PS50234"/>
    </source>
</evidence>
<evidence type="ECO:0000256" key="1">
    <source>
        <dbReference type="ARBA" id="ARBA00004613"/>
    </source>
</evidence>
<name>A0ABW3B3G8_9FLAO</name>
<dbReference type="Pfam" id="PF25106">
    <property type="entry name" value="VWA_4"/>
    <property type="match status" value="1"/>
</dbReference>
<dbReference type="RefSeq" id="WP_379933714.1">
    <property type="nucleotide sequence ID" value="NZ_JBHTHY010000005.1"/>
</dbReference>
<evidence type="ECO:0000313" key="7">
    <source>
        <dbReference type="EMBL" id="MFD0797421.1"/>
    </source>
</evidence>
<evidence type="ECO:0000256" key="5">
    <source>
        <dbReference type="SAM" id="SignalP"/>
    </source>
</evidence>
<dbReference type="Gene3D" id="3.40.50.410">
    <property type="entry name" value="von Willebrand factor, type A domain"/>
    <property type="match status" value="1"/>
</dbReference>
<proteinExistence type="predicted"/>
<dbReference type="SUPFAM" id="SSF53300">
    <property type="entry name" value="vWA-like"/>
    <property type="match status" value="1"/>
</dbReference>
<evidence type="ECO:0000313" key="8">
    <source>
        <dbReference type="Proteomes" id="UP001597012"/>
    </source>
</evidence>
<protein>
    <submittedName>
        <fullName evidence="7">VWA domain-containing protein</fullName>
    </submittedName>
</protein>
<dbReference type="InterPro" id="IPR052969">
    <property type="entry name" value="Thr-specific_kinase-like"/>
</dbReference>
<feature type="chain" id="PRO_5046479255" evidence="5">
    <location>
        <begin position="25"/>
        <end position="404"/>
    </location>
</feature>
<evidence type="ECO:0000256" key="4">
    <source>
        <dbReference type="SAM" id="MobiDB-lite"/>
    </source>
</evidence>
<dbReference type="PROSITE" id="PS51257">
    <property type="entry name" value="PROKAR_LIPOPROTEIN"/>
    <property type="match status" value="1"/>
</dbReference>
<keyword evidence="2" id="KW-0964">Secreted</keyword>